<dbReference type="KEGG" id="plm:Plim_1098"/>
<dbReference type="EMBL" id="CP001744">
    <property type="protein sequence ID" value="ADG66935.1"/>
    <property type="molecule type" value="Genomic_DNA"/>
</dbReference>
<evidence type="ECO:0000313" key="1">
    <source>
        <dbReference type="EMBL" id="ADG66935.1"/>
    </source>
</evidence>
<gene>
    <name evidence="1" type="ordered locus">Plim_1098</name>
</gene>
<organism evidence="1 2">
    <name type="scientific">Planctopirus limnophila (strain ATCC 43296 / DSM 3776 / IFAM 1008 / Mu 290)</name>
    <name type="common">Planctomyces limnophilus</name>
    <dbReference type="NCBI Taxonomy" id="521674"/>
    <lineage>
        <taxon>Bacteria</taxon>
        <taxon>Pseudomonadati</taxon>
        <taxon>Planctomycetota</taxon>
        <taxon>Planctomycetia</taxon>
        <taxon>Planctomycetales</taxon>
        <taxon>Planctomycetaceae</taxon>
        <taxon>Planctopirus</taxon>
    </lineage>
</organism>
<dbReference type="InterPro" id="IPR011474">
    <property type="entry name" value="DUF1580"/>
</dbReference>
<proteinExistence type="predicted"/>
<dbReference type="HOGENOM" id="CLU_2106715_0_0_0"/>
<dbReference type="AlphaFoldDB" id="D5STV0"/>
<protein>
    <submittedName>
        <fullName evidence="1">Uncharacterized protein</fullName>
    </submittedName>
</protein>
<dbReference type="RefSeq" id="WP_013109366.1">
    <property type="nucleotide sequence ID" value="NC_014148.1"/>
</dbReference>
<accession>D5STV0</accession>
<dbReference type="Proteomes" id="UP000002220">
    <property type="component" value="Chromosome"/>
</dbReference>
<reference evidence="1 2" key="1">
    <citation type="journal article" date="2010" name="Stand. Genomic Sci.">
        <title>Complete genome sequence of Planctomyces limnophilus type strain (Mu 290).</title>
        <authorList>
            <person name="Labutti K."/>
            <person name="Sikorski J."/>
            <person name="Schneider S."/>
            <person name="Nolan M."/>
            <person name="Lucas S."/>
            <person name="Glavina Del Rio T."/>
            <person name="Tice H."/>
            <person name="Cheng J.F."/>
            <person name="Goodwin L."/>
            <person name="Pitluck S."/>
            <person name="Liolios K."/>
            <person name="Ivanova N."/>
            <person name="Mavromatis K."/>
            <person name="Mikhailova N."/>
            <person name="Pati A."/>
            <person name="Chen A."/>
            <person name="Palaniappan K."/>
            <person name="Land M."/>
            <person name="Hauser L."/>
            <person name="Chang Y.J."/>
            <person name="Jeffries C.D."/>
            <person name="Tindall B.J."/>
            <person name="Rohde M."/>
            <person name="Goker M."/>
            <person name="Woyke T."/>
            <person name="Bristow J."/>
            <person name="Eisen J.A."/>
            <person name="Markowitz V."/>
            <person name="Hugenholtz P."/>
            <person name="Kyrpides N.C."/>
            <person name="Klenk H.P."/>
            <person name="Lapidus A."/>
        </authorList>
    </citation>
    <scope>NUCLEOTIDE SEQUENCE [LARGE SCALE GENOMIC DNA]</scope>
    <source>
        <strain evidence="2">ATCC 43296 / DSM 3776 / IFAM 1008 / 290</strain>
    </source>
</reference>
<evidence type="ECO:0000313" key="2">
    <source>
        <dbReference type="Proteomes" id="UP000002220"/>
    </source>
</evidence>
<keyword evidence="2" id="KW-1185">Reference proteome</keyword>
<sequence>MEDSLGRPLTFSELKKEIERVYGVKLHLGTLHRWRTRGVRGRFLNAWRCGGRWMSSLVDVRMMMEPCVPESPNNVMPHLDMSRVDREFDRQKRWRVLYVQSELVNRFQFPPEKTI</sequence>
<dbReference type="Pfam" id="PF07618">
    <property type="entry name" value="DUF1580"/>
    <property type="match status" value="1"/>
</dbReference>
<name>D5STV0_PLAL2</name>